<dbReference type="AlphaFoldDB" id="A0A317Q7I8"/>
<reference evidence="2 3" key="1">
    <citation type="submission" date="2018-05" db="EMBL/GenBank/DDBJ databases">
        <title>Genomic Encyclopedia of Type Strains, Phase IV (KMG-IV): sequencing the most valuable type-strain genomes for metagenomic binning, comparative biology and taxonomic classification.</title>
        <authorList>
            <person name="Goeker M."/>
        </authorList>
    </citation>
    <scope>NUCLEOTIDE SEQUENCE [LARGE SCALE GENOMIC DNA]</scope>
    <source>
        <strain evidence="2 3">DSM 19579</strain>
    </source>
</reference>
<evidence type="ECO:0000313" key="2">
    <source>
        <dbReference type="EMBL" id="PWW10110.1"/>
    </source>
</evidence>
<dbReference type="InterPro" id="IPR009739">
    <property type="entry name" value="LprI-like_N"/>
</dbReference>
<dbReference type="Proteomes" id="UP000246744">
    <property type="component" value="Unassembled WGS sequence"/>
</dbReference>
<dbReference type="Pfam" id="PF07007">
    <property type="entry name" value="LprI"/>
    <property type="match status" value="1"/>
</dbReference>
<comment type="caution">
    <text evidence="2">The sequence shown here is derived from an EMBL/GenBank/DDBJ whole genome shotgun (WGS) entry which is preliminary data.</text>
</comment>
<protein>
    <submittedName>
        <fullName evidence="2">Uncharacterized protein YecT (DUF1311 family)</fullName>
    </submittedName>
</protein>
<proteinExistence type="predicted"/>
<name>A0A317Q7I8_9ENTR</name>
<dbReference type="RefSeq" id="WP_110025454.1">
    <property type="nucleotide sequence ID" value="NZ_QGTS01000004.1"/>
</dbReference>
<accession>A0A317Q7I8</accession>
<evidence type="ECO:0000259" key="1">
    <source>
        <dbReference type="Pfam" id="PF07007"/>
    </source>
</evidence>
<gene>
    <name evidence="2" type="ORF">DES37_104211</name>
</gene>
<keyword evidence="3" id="KW-1185">Reference proteome</keyword>
<dbReference type="EMBL" id="QGTS01000004">
    <property type="protein sequence ID" value="PWW10110.1"/>
    <property type="molecule type" value="Genomic_DNA"/>
</dbReference>
<evidence type="ECO:0000313" key="3">
    <source>
        <dbReference type="Proteomes" id="UP000246744"/>
    </source>
</evidence>
<dbReference type="Gene3D" id="1.20.1270.180">
    <property type="match status" value="1"/>
</dbReference>
<feature type="domain" description="Lysozyme inhibitor LprI-like N-terminal" evidence="1">
    <location>
        <begin position="61"/>
        <end position="155"/>
    </location>
</feature>
<organism evidence="2 3">
    <name type="scientific">Mangrovibacter plantisponsor</name>
    <dbReference type="NCBI Taxonomy" id="451513"/>
    <lineage>
        <taxon>Bacteria</taxon>
        <taxon>Pseudomonadati</taxon>
        <taxon>Pseudomonadota</taxon>
        <taxon>Gammaproteobacteria</taxon>
        <taxon>Enterobacterales</taxon>
        <taxon>Enterobacteriaceae</taxon>
        <taxon>Mangrovibacter</taxon>
    </lineage>
</organism>
<sequence length="161" mass="18770">MIFIKKYSSQANFTVELLKMKKIFLLLPILAFQFSAIADSLPVLKNKAFENCIAKYGEEDDECLGSLNEKTKSELLTVYNEKYHELEKADYTKWWMGTKEQKQNMLSAFKKSQDDWIQYRDNFCQVLTTSEQSGHAFGEVMLSCLINMNNNRITEIKNITH</sequence>
<dbReference type="OrthoDB" id="6564264at2"/>